<protein>
    <recommendedName>
        <fullName evidence="4">CCHC-type domain-containing protein</fullName>
    </recommendedName>
</protein>
<evidence type="ECO:0000313" key="6">
    <source>
        <dbReference type="Proteomes" id="UP000266673"/>
    </source>
</evidence>
<feature type="compositionally biased region" description="Acidic residues" evidence="3">
    <location>
        <begin position="637"/>
        <end position="648"/>
    </location>
</feature>
<evidence type="ECO:0000259" key="4">
    <source>
        <dbReference type="PROSITE" id="PS50158"/>
    </source>
</evidence>
<proteinExistence type="predicted"/>
<gene>
    <name evidence="5" type="ORF">C2G38_2208735</name>
</gene>
<dbReference type="SMART" id="SM00343">
    <property type="entry name" value="ZnF_C2HC"/>
    <property type="match status" value="2"/>
</dbReference>
<feature type="compositionally biased region" description="Basic residues" evidence="3">
    <location>
        <begin position="584"/>
        <end position="596"/>
    </location>
</feature>
<feature type="domain" description="CCHC-type" evidence="4">
    <location>
        <begin position="588"/>
        <end position="604"/>
    </location>
</feature>
<feature type="compositionally biased region" description="Basic residues" evidence="3">
    <location>
        <begin position="604"/>
        <end position="613"/>
    </location>
</feature>
<keyword evidence="1" id="KW-0863">Zinc-finger</keyword>
<feature type="compositionally biased region" description="Polar residues" evidence="3">
    <location>
        <begin position="962"/>
        <end position="972"/>
    </location>
</feature>
<comment type="caution">
    <text evidence="5">The sequence shown here is derived from an EMBL/GenBank/DDBJ whole genome shotgun (WGS) entry which is preliminary data.</text>
</comment>
<keyword evidence="2" id="KW-0175">Coiled coil</keyword>
<feature type="compositionally biased region" description="Acidic residues" evidence="3">
    <location>
        <begin position="729"/>
        <end position="739"/>
    </location>
</feature>
<dbReference type="EMBL" id="QKWP01001366">
    <property type="protein sequence ID" value="RIB09520.1"/>
    <property type="molecule type" value="Genomic_DNA"/>
</dbReference>
<dbReference type="InterPro" id="IPR001878">
    <property type="entry name" value="Znf_CCHC"/>
</dbReference>
<dbReference type="GO" id="GO:0003676">
    <property type="term" value="F:nucleic acid binding"/>
    <property type="evidence" value="ECO:0007669"/>
    <property type="project" value="InterPro"/>
</dbReference>
<dbReference type="Proteomes" id="UP000266673">
    <property type="component" value="Unassembled WGS sequence"/>
</dbReference>
<keyword evidence="6" id="KW-1185">Reference proteome</keyword>
<dbReference type="Gene3D" id="2.40.70.10">
    <property type="entry name" value="Acid Proteases"/>
    <property type="match status" value="1"/>
</dbReference>
<sequence length="982" mass="108287">MEELQQNLLCQNFALALLRYRDRLELRNTQEALQNAQAWNFGENESDSDENSLDLYNSDNNMATIAELANAIDRSLNDKTICRTVLTNQIKRSTRSIRRKYANLQQELVNKRWNRDTYRQERDQAVQECDQLRTNAQNQVNRMINNIARKQTRIGELLGEKLALQLIYRRCKAEVDLTEFNRAWDTDPHGRPGEDPEDWLREMQRYIVASRINVAPGAGQVAGREEAYGLVISYLAGPALNWYNTHIKGKYWRCNNLSDNLGVATLNAVRTIGAGNGGNQIGGLNTAGEFRNKAGAEIGRIGAGIATGADIIPNGTWDEDWSIAGGEPTDNAPVAPNAGGGFPAVTIAPGIKLGQLLYLFSTAYTMVEHLKQMAVFDQLMQGDMGVEEFSTRVKKVGKLAGMTPEQQREQFIRGLNPMNQYNIRMMAKFEDTQENITRALAEAEKFTLSQRNAPSSLPVFPAANPYIDTNKSGMTKTEIVDLIKTTMISTESQTAQQNADLQSTIKSLQETMSRATKTLDNSKKSSKKIAEDNRFLSDLLRKNPGKHPADEYDHDPIEDISDSLAGLTLNSVIKTAVRRAVKKSSGHKCSTCRRSGHNSQNCPQKKKKSKKGKVNLATVDPDSGSSSSSDTSSSDSSDSDTSLEDSSDSGDSLAGLILNSVIKTAVKRAVKKSTGHKCSTCGRSGHNSRNCPRKKKKSRKSKKGKVNLATVNPDSGSSSSSNTSSSDSSDSDTSSEDSSDSGGDITVNIAKSKKNELKLIFPDHFSQDSSPVVPKQIVSIQEKIKSQNDTPSSFKDSTLDESSLEEEDYLDGPMKIDFVKKKEPPTSVATVKSEPPIVTENIVDRVKAKIDKSETHDLSGIATVPVESIGVVRDLPITLAPGLTIHEDFVVVRYNKPTLIFSNQLLKKYNCAVDWGKNELNFPHYGKDYIIPVTMHKVKNKLEVNCVNITPECDDLPAPDKVSQNSQDSQDLTENETLKKNT</sequence>
<feature type="coiled-coil region" evidence="2">
    <location>
        <begin position="498"/>
        <end position="525"/>
    </location>
</feature>
<feature type="region of interest" description="Disordered" evidence="3">
    <location>
        <begin position="584"/>
        <end position="650"/>
    </location>
</feature>
<feature type="compositionally biased region" description="Polar residues" evidence="3">
    <location>
        <begin position="681"/>
        <end position="690"/>
    </location>
</feature>
<name>A0A397UH55_9GLOM</name>
<organism evidence="5 6">
    <name type="scientific">Gigaspora rosea</name>
    <dbReference type="NCBI Taxonomy" id="44941"/>
    <lineage>
        <taxon>Eukaryota</taxon>
        <taxon>Fungi</taxon>
        <taxon>Fungi incertae sedis</taxon>
        <taxon>Mucoromycota</taxon>
        <taxon>Glomeromycotina</taxon>
        <taxon>Glomeromycetes</taxon>
        <taxon>Diversisporales</taxon>
        <taxon>Gigasporaceae</taxon>
        <taxon>Gigaspora</taxon>
    </lineage>
</organism>
<dbReference type="PROSITE" id="PS50158">
    <property type="entry name" value="ZF_CCHC"/>
    <property type="match status" value="2"/>
</dbReference>
<evidence type="ECO:0000313" key="5">
    <source>
        <dbReference type="EMBL" id="RIB09520.1"/>
    </source>
</evidence>
<dbReference type="SUPFAM" id="SSF57756">
    <property type="entry name" value="Retrovirus zinc finger-like domains"/>
    <property type="match status" value="1"/>
</dbReference>
<keyword evidence="1" id="KW-0862">Zinc</keyword>
<keyword evidence="1" id="KW-0479">Metal-binding</keyword>
<feature type="compositionally biased region" description="Low complexity" evidence="3">
    <location>
        <begin position="622"/>
        <end position="636"/>
    </location>
</feature>
<feature type="region of interest" description="Disordered" evidence="3">
    <location>
        <begin position="957"/>
        <end position="982"/>
    </location>
</feature>
<dbReference type="AlphaFoldDB" id="A0A397UH55"/>
<evidence type="ECO:0000256" key="3">
    <source>
        <dbReference type="SAM" id="MobiDB-lite"/>
    </source>
</evidence>
<feature type="region of interest" description="Disordered" evidence="3">
    <location>
        <begin position="673"/>
        <end position="746"/>
    </location>
</feature>
<feature type="coiled-coil region" evidence="2">
    <location>
        <begin position="101"/>
        <end position="153"/>
    </location>
</feature>
<feature type="compositionally biased region" description="Low complexity" evidence="3">
    <location>
        <begin position="714"/>
        <end position="728"/>
    </location>
</feature>
<feature type="compositionally biased region" description="Basic residues" evidence="3">
    <location>
        <begin position="691"/>
        <end position="705"/>
    </location>
</feature>
<feature type="domain" description="CCHC-type" evidence="4">
    <location>
        <begin position="677"/>
        <end position="693"/>
    </location>
</feature>
<evidence type="ECO:0000256" key="2">
    <source>
        <dbReference type="SAM" id="Coils"/>
    </source>
</evidence>
<accession>A0A397UH55</accession>
<evidence type="ECO:0000256" key="1">
    <source>
        <dbReference type="PROSITE-ProRule" id="PRU00047"/>
    </source>
</evidence>
<reference evidence="5 6" key="1">
    <citation type="submission" date="2018-06" db="EMBL/GenBank/DDBJ databases">
        <title>Comparative genomics reveals the genomic features of Rhizophagus irregularis, R. cerebriforme, R. diaphanum and Gigaspora rosea, and their symbiotic lifestyle signature.</title>
        <authorList>
            <person name="Morin E."/>
            <person name="San Clemente H."/>
            <person name="Chen E.C.H."/>
            <person name="De La Providencia I."/>
            <person name="Hainaut M."/>
            <person name="Kuo A."/>
            <person name="Kohler A."/>
            <person name="Murat C."/>
            <person name="Tang N."/>
            <person name="Roy S."/>
            <person name="Loubradou J."/>
            <person name="Henrissat B."/>
            <person name="Grigoriev I.V."/>
            <person name="Corradi N."/>
            <person name="Roux C."/>
            <person name="Martin F.M."/>
        </authorList>
    </citation>
    <scope>NUCLEOTIDE SEQUENCE [LARGE SCALE GENOMIC DNA]</scope>
    <source>
        <strain evidence="5 6">DAOM 194757</strain>
    </source>
</reference>
<dbReference type="InterPro" id="IPR021109">
    <property type="entry name" value="Peptidase_aspartic_dom_sf"/>
</dbReference>
<dbReference type="OrthoDB" id="2436548at2759"/>
<dbReference type="InterPro" id="IPR036875">
    <property type="entry name" value="Znf_CCHC_sf"/>
</dbReference>
<dbReference type="GO" id="GO:0008270">
    <property type="term" value="F:zinc ion binding"/>
    <property type="evidence" value="ECO:0007669"/>
    <property type="project" value="UniProtKB-KW"/>
</dbReference>